<protein>
    <submittedName>
        <fullName evidence="4">LysM peptidoglycan-binding domain-containing protein</fullName>
    </submittedName>
    <submittedName>
        <fullName evidence="3">N-acetylmuramoyl-L-alanine amidase</fullName>
    </submittedName>
</protein>
<evidence type="ECO:0000256" key="1">
    <source>
        <dbReference type="ARBA" id="ARBA00022801"/>
    </source>
</evidence>
<dbReference type="Proteomes" id="UP000476934">
    <property type="component" value="Unassembled WGS sequence"/>
</dbReference>
<dbReference type="Pfam" id="PF01476">
    <property type="entry name" value="LysM"/>
    <property type="match status" value="1"/>
</dbReference>
<reference evidence="4 6" key="3">
    <citation type="submission" date="2020-03" db="EMBL/GenBank/DDBJ databases">
        <title>Bacillus aquiflavi sp. nov., isolated from yellow water of strong flavor Chinese baijiu in Yibin region of China.</title>
        <authorList>
            <person name="Xie J."/>
        </authorList>
    </citation>
    <scope>NUCLEOTIDE SEQUENCE [LARGE SCALE GENOMIC DNA]</scope>
    <source>
        <strain evidence="4 6">Gsoil 114</strain>
    </source>
</reference>
<name>A0A0A6VA97_9BACI</name>
<dbReference type="InterPro" id="IPR036779">
    <property type="entry name" value="LysM_dom_sf"/>
</dbReference>
<dbReference type="InterPro" id="IPR018392">
    <property type="entry name" value="LysM"/>
</dbReference>
<evidence type="ECO:0000313" key="4">
    <source>
        <dbReference type="EMBL" id="NEY18775.1"/>
    </source>
</evidence>
<dbReference type="PROSITE" id="PS51782">
    <property type="entry name" value="LYSM"/>
    <property type="match status" value="1"/>
</dbReference>
<comment type="caution">
    <text evidence="3">The sequence shown here is derived from an EMBL/GenBank/DDBJ whole genome shotgun (WGS) entry which is preliminary data.</text>
</comment>
<reference evidence="3 5" key="1">
    <citation type="submission" date="2014-10" db="EMBL/GenBank/DDBJ databases">
        <title>Draft genome of phytase producing Bacillus ginsengihumi strain M2.11.</title>
        <authorList>
            <person name="Toymentseva A."/>
            <person name="Boulygina E.A."/>
            <person name="Kazakov S.V."/>
            <person name="Kayumov I."/>
            <person name="Suleimanova A.D."/>
            <person name="Mardanova A.M."/>
            <person name="Maria S.N."/>
            <person name="Sergey M.Y."/>
            <person name="Sharipova M.R."/>
        </authorList>
    </citation>
    <scope>NUCLEOTIDE SEQUENCE [LARGE SCALE GENOMIC DNA]</scope>
    <source>
        <strain evidence="3 5">M2.11</strain>
    </source>
</reference>
<evidence type="ECO:0000259" key="2">
    <source>
        <dbReference type="PROSITE" id="PS51782"/>
    </source>
</evidence>
<dbReference type="Proteomes" id="UP000030588">
    <property type="component" value="Unassembled WGS sequence"/>
</dbReference>
<dbReference type="SUPFAM" id="SSF54106">
    <property type="entry name" value="LysM domain"/>
    <property type="match status" value="1"/>
</dbReference>
<dbReference type="PANTHER" id="PTHR30404">
    <property type="entry name" value="N-ACETYLMURAMOYL-L-ALANINE AMIDASE"/>
    <property type="match status" value="1"/>
</dbReference>
<evidence type="ECO:0000313" key="6">
    <source>
        <dbReference type="Proteomes" id="UP000476934"/>
    </source>
</evidence>
<dbReference type="Pfam" id="PF01520">
    <property type="entry name" value="Amidase_3"/>
    <property type="match status" value="1"/>
</dbReference>
<dbReference type="Gene3D" id="3.40.630.40">
    <property type="entry name" value="Zn-dependent exopeptidases"/>
    <property type="match status" value="1"/>
</dbReference>
<dbReference type="GO" id="GO:0009253">
    <property type="term" value="P:peptidoglycan catabolic process"/>
    <property type="evidence" value="ECO:0007669"/>
    <property type="project" value="InterPro"/>
</dbReference>
<evidence type="ECO:0000313" key="3">
    <source>
        <dbReference type="EMBL" id="KHD84438.1"/>
    </source>
</evidence>
<dbReference type="RefSeq" id="WP_025730995.1">
    <property type="nucleotide sequence ID" value="NZ_JAAIWK010000002.1"/>
</dbReference>
<accession>A0A0A6VA97</accession>
<dbReference type="InterPro" id="IPR002508">
    <property type="entry name" value="MurNAc-LAA_cat"/>
</dbReference>
<dbReference type="SMART" id="SM00257">
    <property type="entry name" value="LysM"/>
    <property type="match status" value="1"/>
</dbReference>
<organism evidence="3 5">
    <name type="scientific">Heyndrickxia ginsengihumi</name>
    <dbReference type="NCBI Taxonomy" id="363870"/>
    <lineage>
        <taxon>Bacteria</taxon>
        <taxon>Bacillati</taxon>
        <taxon>Bacillota</taxon>
        <taxon>Bacilli</taxon>
        <taxon>Bacillales</taxon>
        <taxon>Bacillaceae</taxon>
        <taxon>Heyndrickxia</taxon>
    </lineage>
</organism>
<keyword evidence="1" id="KW-0378">Hydrolase</keyword>
<proteinExistence type="predicted"/>
<dbReference type="EMBL" id="JAAIWK010000002">
    <property type="protein sequence ID" value="NEY18775.1"/>
    <property type="molecule type" value="Genomic_DNA"/>
</dbReference>
<dbReference type="GO" id="GO:0008745">
    <property type="term" value="F:N-acetylmuramoyl-L-alanine amidase activity"/>
    <property type="evidence" value="ECO:0007669"/>
    <property type="project" value="InterPro"/>
</dbReference>
<dbReference type="Gene3D" id="3.10.350.10">
    <property type="entry name" value="LysM domain"/>
    <property type="match status" value="1"/>
</dbReference>
<evidence type="ECO:0000313" key="5">
    <source>
        <dbReference type="Proteomes" id="UP000030588"/>
    </source>
</evidence>
<dbReference type="SMART" id="SM00646">
    <property type="entry name" value="Ami_3"/>
    <property type="match status" value="1"/>
</dbReference>
<dbReference type="InterPro" id="IPR050695">
    <property type="entry name" value="N-acetylmuramoyl_amidase_3"/>
</dbReference>
<sequence>MFKLFLDPGHGGSDPGATANGLQEKDLTLNIATNIRDILLNEYTNVSILMSRTGDTYPTLTQRTNAANSWGADYFLSIHINAGGGTGFESYVYPEAGAPTTTYQSTIHAEVLKLNELTDRGKKQSDLHVLRESTMPALLTENGFIDNAYDAAKMKSSSWITNVARGHVNGLAKAFNLQKKSTAVYHTVLAGDTVYSLSREYGSTIAQIKSWNHLDDDYTIYVGQILRVK</sequence>
<dbReference type="SUPFAM" id="SSF53187">
    <property type="entry name" value="Zn-dependent exopeptidases"/>
    <property type="match status" value="1"/>
</dbReference>
<dbReference type="STRING" id="363870.NG54_15565"/>
<dbReference type="EMBL" id="JRUN01000060">
    <property type="protein sequence ID" value="KHD84438.1"/>
    <property type="molecule type" value="Genomic_DNA"/>
</dbReference>
<gene>
    <name evidence="4" type="ORF">G4D61_02185</name>
    <name evidence="3" type="ORF">NG54_15565</name>
</gene>
<dbReference type="GO" id="GO:0030288">
    <property type="term" value="C:outer membrane-bounded periplasmic space"/>
    <property type="evidence" value="ECO:0007669"/>
    <property type="project" value="TreeGrafter"/>
</dbReference>
<dbReference type="OrthoDB" id="9763643at2"/>
<feature type="domain" description="LysM" evidence="2">
    <location>
        <begin position="184"/>
        <end position="228"/>
    </location>
</feature>
<dbReference type="CDD" id="cd02696">
    <property type="entry name" value="MurNAc-LAA"/>
    <property type="match status" value="1"/>
</dbReference>
<dbReference type="PANTHER" id="PTHR30404:SF0">
    <property type="entry name" value="N-ACETYLMURAMOYL-L-ALANINE AMIDASE AMIC"/>
    <property type="match status" value="1"/>
</dbReference>
<reference evidence="4" key="2">
    <citation type="submission" date="2020-02" db="EMBL/GenBank/DDBJ databases">
        <authorList>
            <person name="Feng H."/>
        </authorList>
    </citation>
    <scope>NUCLEOTIDE SEQUENCE [LARGE SCALE GENOMIC DNA]</scope>
    <source>
        <strain evidence="4">Gsoil 114</strain>
    </source>
</reference>
<keyword evidence="6" id="KW-1185">Reference proteome</keyword>
<dbReference type="CDD" id="cd00118">
    <property type="entry name" value="LysM"/>
    <property type="match status" value="1"/>
</dbReference>
<dbReference type="AlphaFoldDB" id="A0A0A6VA97"/>